<sequence>MHRKRAIIFKAAAQERGEKDLYVESIESLGVACRAIPVLSFEFERLDELTTQLLDPASYSGIVFSSPRVVEAVKRCDVDVANLWESHYAFSVGEKTGEEIRGLGLQPIGCEAGTGANLADFILKQDNLEKPLLIPCGNLASTTIEDRLKDGGVDTVRLVVYRTVPDPDLEENIKRVLSEDQGSSLDFVLYFSPSGVTATLPILTKLGVDLSNVKFGAIGTTTEAALSKVGKVSFVAEKPSPQHFAAALRAVLEEAA</sequence>
<dbReference type="PANTHER" id="PTHR12390:SF0">
    <property type="entry name" value="UROPORPHYRINOGEN-III SYNTHASE"/>
    <property type="match status" value="1"/>
</dbReference>
<dbReference type="InterPro" id="IPR039793">
    <property type="entry name" value="UROS/Hem4"/>
</dbReference>
<accession>A0ABN7AAY1</accession>
<dbReference type="PANTHER" id="PTHR12390">
    <property type="entry name" value="UROPORPHYRINOGEN III SYNTHASE"/>
    <property type="match status" value="1"/>
</dbReference>
<name>A0ABN7AAY1_9HEMI</name>
<feature type="domain" description="Tetrapyrrole biosynthesis uroporphyrinogen III synthase" evidence="1">
    <location>
        <begin position="22"/>
        <end position="244"/>
    </location>
</feature>
<gene>
    <name evidence="2" type="ORF">NTJ_02278</name>
</gene>
<dbReference type="Gene3D" id="3.40.50.10090">
    <property type="match status" value="2"/>
</dbReference>
<proteinExistence type="predicted"/>
<dbReference type="Pfam" id="PF02602">
    <property type="entry name" value="HEM4"/>
    <property type="match status" value="1"/>
</dbReference>
<dbReference type="CDD" id="cd06578">
    <property type="entry name" value="HemD"/>
    <property type="match status" value="1"/>
</dbReference>
<evidence type="ECO:0000313" key="3">
    <source>
        <dbReference type="Proteomes" id="UP001307889"/>
    </source>
</evidence>
<dbReference type="EMBL" id="AP028909">
    <property type="protein sequence ID" value="BES89470.1"/>
    <property type="molecule type" value="Genomic_DNA"/>
</dbReference>
<dbReference type="SUPFAM" id="SSF69618">
    <property type="entry name" value="HemD-like"/>
    <property type="match status" value="1"/>
</dbReference>
<keyword evidence="3" id="KW-1185">Reference proteome</keyword>
<organism evidence="2 3">
    <name type="scientific">Nesidiocoris tenuis</name>
    <dbReference type="NCBI Taxonomy" id="355587"/>
    <lineage>
        <taxon>Eukaryota</taxon>
        <taxon>Metazoa</taxon>
        <taxon>Ecdysozoa</taxon>
        <taxon>Arthropoda</taxon>
        <taxon>Hexapoda</taxon>
        <taxon>Insecta</taxon>
        <taxon>Pterygota</taxon>
        <taxon>Neoptera</taxon>
        <taxon>Paraneoptera</taxon>
        <taxon>Hemiptera</taxon>
        <taxon>Heteroptera</taxon>
        <taxon>Panheteroptera</taxon>
        <taxon>Cimicomorpha</taxon>
        <taxon>Miridae</taxon>
        <taxon>Dicyphina</taxon>
        <taxon>Nesidiocoris</taxon>
    </lineage>
</organism>
<evidence type="ECO:0000313" key="2">
    <source>
        <dbReference type="EMBL" id="BES89470.1"/>
    </source>
</evidence>
<protein>
    <recommendedName>
        <fullName evidence="1">Tetrapyrrole biosynthesis uroporphyrinogen III synthase domain-containing protein</fullName>
    </recommendedName>
</protein>
<evidence type="ECO:0000259" key="1">
    <source>
        <dbReference type="Pfam" id="PF02602"/>
    </source>
</evidence>
<dbReference type="InterPro" id="IPR036108">
    <property type="entry name" value="4pyrrol_syn_uPrphyn_synt_sf"/>
</dbReference>
<reference evidence="2 3" key="1">
    <citation type="submission" date="2023-09" db="EMBL/GenBank/DDBJ databases">
        <title>Nesidiocoris tenuis whole genome shotgun sequence.</title>
        <authorList>
            <person name="Shibata T."/>
            <person name="Shimoda M."/>
            <person name="Kobayashi T."/>
            <person name="Uehara T."/>
        </authorList>
    </citation>
    <scope>NUCLEOTIDE SEQUENCE [LARGE SCALE GENOMIC DNA]</scope>
    <source>
        <strain evidence="2 3">Japan</strain>
    </source>
</reference>
<dbReference type="Proteomes" id="UP001307889">
    <property type="component" value="Chromosome 1"/>
</dbReference>
<dbReference type="InterPro" id="IPR003754">
    <property type="entry name" value="4pyrrol_synth_uPrphyn_synth"/>
</dbReference>